<dbReference type="OrthoDB" id="441517at2759"/>
<evidence type="ECO:0000256" key="1">
    <source>
        <dbReference type="SAM" id="MobiDB-lite"/>
    </source>
</evidence>
<feature type="compositionally biased region" description="Polar residues" evidence="1">
    <location>
        <begin position="67"/>
        <end position="79"/>
    </location>
</feature>
<reference evidence="2 3" key="1">
    <citation type="submission" date="2020-03" db="EMBL/GenBank/DDBJ databases">
        <title>Draft Genome Sequence of Cudoniella acicularis.</title>
        <authorList>
            <person name="Buettner E."/>
            <person name="Kellner H."/>
        </authorList>
    </citation>
    <scope>NUCLEOTIDE SEQUENCE [LARGE SCALE GENOMIC DNA]</scope>
    <source>
        <strain evidence="2 3">DSM 108380</strain>
    </source>
</reference>
<feature type="region of interest" description="Disordered" evidence="1">
    <location>
        <begin position="38"/>
        <end position="92"/>
    </location>
</feature>
<dbReference type="EMBL" id="JAAMPI010002394">
    <property type="protein sequence ID" value="KAF4614319.1"/>
    <property type="molecule type" value="Genomic_DNA"/>
</dbReference>
<comment type="caution">
    <text evidence="2">The sequence shown here is derived from an EMBL/GenBank/DDBJ whole genome shotgun (WGS) entry which is preliminary data.</text>
</comment>
<evidence type="ECO:0000313" key="3">
    <source>
        <dbReference type="Proteomes" id="UP000566819"/>
    </source>
</evidence>
<feature type="compositionally biased region" description="Acidic residues" evidence="1">
    <location>
        <begin position="48"/>
        <end position="58"/>
    </location>
</feature>
<protein>
    <recommendedName>
        <fullName evidence="4">Peroxin-14</fullName>
    </recommendedName>
</protein>
<accession>A0A8H4QNY7</accession>
<evidence type="ECO:0008006" key="4">
    <source>
        <dbReference type="Google" id="ProtNLM"/>
    </source>
</evidence>
<gene>
    <name evidence="2" type="ORF">G7Y89_g15416</name>
</gene>
<sequence>MLATLTTSRLELAETASSDLQKLIAKLESMVSTIPNYVPKHHVQNKEEEVESEDEDPTELFHRDIGVQTSPPRSTNASRSGSPSPGPERVLNDQVTRLTGLSKSITELVADSTSEGENTNELETTISVFREYLDSMAYVAPNYGFSGGYGGHSGSGGVNNGERMRMMRLRG</sequence>
<organism evidence="2 3">
    <name type="scientific">Cudoniella acicularis</name>
    <dbReference type="NCBI Taxonomy" id="354080"/>
    <lineage>
        <taxon>Eukaryota</taxon>
        <taxon>Fungi</taxon>
        <taxon>Dikarya</taxon>
        <taxon>Ascomycota</taxon>
        <taxon>Pezizomycotina</taxon>
        <taxon>Leotiomycetes</taxon>
        <taxon>Helotiales</taxon>
        <taxon>Tricladiaceae</taxon>
        <taxon>Cudoniella</taxon>
    </lineage>
</organism>
<dbReference type="Proteomes" id="UP000566819">
    <property type="component" value="Unassembled WGS sequence"/>
</dbReference>
<keyword evidence="3" id="KW-1185">Reference proteome</keyword>
<evidence type="ECO:0000313" key="2">
    <source>
        <dbReference type="EMBL" id="KAF4614319.1"/>
    </source>
</evidence>
<dbReference type="AlphaFoldDB" id="A0A8H4QNY7"/>
<proteinExistence type="predicted"/>
<name>A0A8H4QNY7_9HELO</name>